<protein>
    <submittedName>
        <fullName evidence="1">Methyl-accepting chemotaxis protein</fullName>
    </submittedName>
</protein>
<proteinExistence type="predicted"/>
<evidence type="ECO:0000313" key="1">
    <source>
        <dbReference type="EMBL" id="MEJ8302957.1"/>
    </source>
</evidence>
<accession>A0ACC6P7Y2</accession>
<organism evidence="1 2">
    <name type="scientific">Saccharibacillus sacchari</name>
    <dbReference type="NCBI Taxonomy" id="456493"/>
    <lineage>
        <taxon>Bacteria</taxon>
        <taxon>Bacillati</taxon>
        <taxon>Bacillota</taxon>
        <taxon>Bacilli</taxon>
        <taxon>Bacillales</taxon>
        <taxon>Paenibacillaceae</taxon>
        <taxon>Saccharibacillus</taxon>
    </lineage>
</organism>
<keyword evidence="2" id="KW-1185">Reference proteome</keyword>
<dbReference type="EMBL" id="JBBKAR010000007">
    <property type="protein sequence ID" value="MEJ8302957.1"/>
    <property type="molecule type" value="Genomic_DNA"/>
</dbReference>
<sequence>MLIFSILIVVSEVVLGYSMYRSSSLLLVGSVGKQAQSIADYATGEIDTGAYSKITPESGVTAYYFQLRKRLNELREANHLKYLYTMNMRDKDGSPEYFYAVDGAPTNAAAEEMSALGAVEDAVNPELEAVFATGKAKIGSLTTDDEYGTTLTSYVPIKDAEGQVLGVLGADFDATSIQAQMDHNRNQALLLGGIVLAVSLVVLYLLSRMIVAPLRKLTGEMRGVEAGDLTLAITDTRKDEIGRLSKAFRSMLDTMSGMILGVRSGTQDTRRSAEALSDRAEEWAAASGQMAVHLGEAGKRMREQARLSEENSRALGEVSGGIQHIADALNVVAGAAQEASETAKTGGEFVVGALGQMAAVQASSDETRSRVERLNQHSSRIGEIVGEIQAISSQTNLLALNASIEAARAGEHGRGFAVVADEVRKLAEQTAKSASDVASIVTGIIGETHEAVEGVRVQTGKIDEAASVVKRTGDSFSGILASVQRIAEQLQEISAVSEQTAAGAQQATAAAELMEKASRSASEHFVGIEESADGQLTAIDHMKSSATELERMSAELEHMIGRFKVDEALAAEATNLTPVAELPIVPSADDPDQDFVIDATTSAEAGNANVIDRPASSEANPKRSEAS</sequence>
<reference evidence="1" key="1">
    <citation type="submission" date="2024-03" db="EMBL/GenBank/DDBJ databases">
        <title>Whole genome sequecning of epiphytes from Marcgravia umbellata leaves.</title>
        <authorList>
            <person name="Kumar G."/>
            <person name="Savka M.A."/>
        </authorList>
    </citation>
    <scope>NUCLEOTIDE SEQUENCE</scope>
    <source>
        <strain evidence="1">RIT_BL5</strain>
    </source>
</reference>
<dbReference type="Proteomes" id="UP001380953">
    <property type="component" value="Unassembled WGS sequence"/>
</dbReference>
<name>A0ACC6P7Y2_9BACL</name>
<evidence type="ECO:0000313" key="2">
    <source>
        <dbReference type="Proteomes" id="UP001380953"/>
    </source>
</evidence>
<gene>
    <name evidence="1" type="ORF">WKI47_03400</name>
</gene>
<comment type="caution">
    <text evidence="1">The sequence shown here is derived from an EMBL/GenBank/DDBJ whole genome shotgun (WGS) entry which is preliminary data.</text>
</comment>